<proteinExistence type="inferred from homology"/>
<dbReference type="SMART" id="SM00650">
    <property type="entry name" value="rADc"/>
    <property type="match status" value="1"/>
</dbReference>
<dbReference type="CDD" id="cd02440">
    <property type="entry name" value="AdoMet_MTases"/>
    <property type="match status" value="1"/>
</dbReference>
<dbReference type="AlphaFoldDB" id="A0A7C4M629"/>
<accession>A0A7C4M629</accession>
<keyword evidence="4 7" id="KW-0808">Transferase</keyword>
<dbReference type="InterPro" id="IPR020598">
    <property type="entry name" value="rRNA_Ade_methylase_Trfase_N"/>
</dbReference>
<protein>
    <recommendedName>
        <fullName evidence="7">Ribosomal RNA small subunit methyltransferase A</fullName>
        <ecNumber evidence="7">2.1.1.182</ecNumber>
    </recommendedName>
    <alternativeName>
        <fullName evidence="7">16S rRNA (adenine(1518)-N(6)/adenine(1519)-N(6))-dimethyltransferase</fullName>
    </alternativeName>
    <alternativeName>
        <fullName evidence="7">16S rRNA dimethyladenosine transferase</fullName>
    </alternativeName>
    <alternativeName>
        <fullName evidence="7">16S rRNA dimethylase</fullName>
    </alternativeName>
    <alternativeName>
        <fullName evidence="7">S-adenosylmethionine-6-N', N'-adenosyl(rRNA) dimethyltransferase</fullName>
    </alternativeName>
</protein>
<dbReference type="EC" id="2.1.1.182" evidence="7"/>
<dbReference type="Gene3D" id="1.10.8.100">
    <property type="entry name" value="Ribosomal RNA adenine dimethylase-like, domain 2"/>
    <property type="match status" value="1"/>
</dbReference>
<evidence type="ECO:0000259" key="9">
    <source>
        <dbReference type="SMART" id="SM00650"/>
    </source>
</evidence>
<keyword evidence="5 7" id="KW-0949">S-adenosyl-L-methionine</keyword>
<dbReference type="Gene3D" id="3.40.50.150">
    <property type="entry name" value="Vaccinia Virus protein VP39"/>
    <property type="match status" value="1"/>
</dbReference>
<dbReference type="EMBL" id="DSYQ01000025">
    <property type="protein sequence ID" value="HGT71406.1"/>
    <property type="molecule type" value="Genomic_DNA"/>
</dbReference>
<comment type="subcellular location">
    <subcellularLocation>
        <location evidence="7">Cytoplasm</location>
    </subcellularLocation>
</comment>
<evidence type="ECO:0000256" key="3">
    <source>
        <dbReference type="ARBA" id="ARBA00022603"/>
    </source>
</evidence>
<evidence type="ECO:0000256" key="6">
    <source>
        <dbReference type="ARBA" id="ARBA00022884"/>
    </source>
</evidence>
<evidence type="ECO:0000256" key="8">
    <source>
        <dbReference type="PROSITE-ProRule" id="PRU01026"/>
    </source>
</evidence>
<dbReference type="Pfam" id="PF00398">
    <property type="entry name" value="RrnaAD"/>
    <property type="match status" value="1"/>
</dbReference>
<evidence type="ECO:0000256" key="2">
    <source>
        <dbReference type="ARBA" id="ARBA00022552"/>
    </source>
</evidence>
<dbReference type="HAMAP" id="MF_00607">
    <property type="entry name" value="16SrRNA_methyltr_A"/>
    <property type="match status" value="1"/>
</dbReference>
<evidence type="ECO:0000256" key="1">
    <source>
        <dbReference type="ARBA" id="ARBA00022490"/>
    </source>
</evidence>
<name>A0A7C4M629_UNCC3</name>
<gene>
    <name evidence="7 10" type="primary">rsmA</name>
    <name evidence="7" type="synonym">ksgA</name>
    <name evidence="10" type="ORF">ENT43_04050</name>
</gene>
<feature type="binding site" evidence="7 8">
    <location>
        <position position="60"/>
    </location>
    <ligand>
        <name>S-adenosyl-L-methionine</name>
        <dbReference type="ChEBI" id="CHEBI:59789"/>
    </ligand>
</feature>
<comment type="catalytic activity">
    <reaction evidence="7">
        <text>adenosine(1518)/adenosine(1519) in 16S rRNA + 4 S-adenosyl-L-methionine = N(6)-dimethyladenosine(1518)/N(6)-dimethyladenosine(1519) in 16S rRNA + 4 S-adenosyl-L-homocysteine + 4 H(+)</text>
        <dbReference type="Rhea" id="RHEA:19609"/>
        <dbReference type="Rhea" id="RHEA-COMP:10232"/>
        <dbReference type="Rhea" id="RHEA-COMP:10233"/>
        <dbReference type="ChEBI" id="CHEBI:15378"/>
        <dbReference type="ChEBI" id="CHEBI:57856"/>
        <dbReference type="ChEBI" id="CHEBI:59789"/>
        <dbReference type="ChEBI" id="CHEBI:74411"/>
        <dbReference type="ChEBI" id="CHEBI:74493"/>
        <dbReference type="EC" id="2.1.1.182"/>
    </reaction>
</comment>
<comment type="caution">
    <text evidence="10">The sequence shown here is derived from an EMBL/GenBank/DDBJ whole genome shotgun (WGS) entry which is preliminary data.</text>
</comment>
<evidence type="ECO:0000256" key="4">
    <source>
        <dbReference type="ARBA" id="ARBA00022679"/>
    </source>
</evidence>
<evidence type="ECO:0000313" key="10">
    <source>
        <dbReference type="EMBL" id="HGT71406.1"/>
    </source>
</evidence>
<feature type="binding site" evidence="7 8">
    <location>
        <position position="12"/>
    </location>
    <ligand>
        <name>S-adenosyl-L-methionine</name>
        <dbReference type="ChEBI" id="CHEBI:59789"/>
    </ligand>
</feature>
<dbReference type="InterPro" id="IPR020596">
    <property type="entry name" value="rRNA_Ade_Mease_Trfase_CS"/>
</dbReference>
<dbReference type="GO" id="GO:0003723">
    <property type="term" value="F:RNA binding"/>
    <property type="evidence" value="ECO:0007669"/>
    <property type="project" value="UniProtKB-UniRule"/>
</dbReference>
<feature type="binding site" evidence="7 8">
    <location>
        <position position="85"/>
    </location>
    <ligand>
        <name>S-adenosyl-L-methionine</name>
        <dbReference type="ChEBI" id="CHEBI:59789"/>
    </ligand>
</feature>
<keyword evidence="3 7" id="KW-0489">Methyltransferase</keyword>
<keyword evidence="6 7" id="KW-0694">RNA-binding</keyword>
<dbReference type="PROSITE" id="PS51689">
    <property type="entry name" value="SAM_RNA_A_N6_MT"/>
    <property type="match status" value="1"/>
</dbReference>
<dbReference type="InterPro" id="IPR023165">
    <property type="entry name" value="rRNA_Ade_diMease-like_C"/>
</dbReference>
<feature type="binding site" evidence="7 8">
    <location>
        <position position="109"/>
    </location>
    <ligand>
        <name>S-adenosyl-L-methionine</name>
        <dbReference type="ChEBI" id="CHEBI:59789"/>
    </ligand>
</feature>
<feature type="domain" description="Ribosomal RNA adenine methylase transferase N-terminal" evidence="9">
    <location>
        <begin position="19"/>
        <end position="200"/>
    </location>
</feature>
<dbReference type="SUPFAM" id="SSF53335">
    <property type="entry name" value="S-adenosyl-L-methionine-dependent methyltransferases"/>
    <property type="match status" value="1"/>
</dbReference>
<feature type="binding site" evidence="7 8">
    <location>
        <position position="14"/>
    </location>
    <ligand>
        <name>S-adenosyl-L-methionine</name>
        <dbReference type="ChEBI" id="CHEBI:59789"/>
    </ligand>
</feature>
<reference evidence="10" key="1">
    <citation type="journal article" date="2020" name="mSystems">
        <title>Genome- and Community-Level Interaction Insights into Carbon Utilization and Element Cycling Functions of Hydrothermarchaeota in Hydrothermal Sediment.</title>
        <authorList>
            <person name="Zhou Z."/>
            <person name="Liu Y."/>
            <person name="Xu W."/>
            <person name="Pan J."/>
            <person name="Luo Z.H."/>
            <person name="Li M."/>
        </authorList>
    </citation>
    <scope>NUCLEOTIDE SEQUENCE [LARGE SCALE GENOMIC DNA]</scope>
    <source>
        <strain evidence="10">SpSt-579</strain>
    </source>
</reference>
<keyword evidence="2 7" id="KW-0698">rRNA processing</keyword>
<dbReference type="NCBIfam" id="TIGR00755">
    <property type="entry name" value="ksgA"/>
    <property type="match status" value="1"/>
</dbReference>
<dbReference type="InterPro" id="IPR001737">
    <property type="entry name" value="KsgA/Erm"/>
</dbReference>
<dbReference type="PANTHER" id="PTHR11727">
    <property type="entry name" value="DIMETHYLADENOSINE TRANSFERASE"/>
    <property type="match status" value="1"/>
</dbReference>
<organism evidence="10">
    <name type="scientific">candidate division CPR3 bacterium</name>
    <dbReference type="NCBI Taxonomy" id="2268181"/>
    <lineage>
        <taxon>Bacteria</taxon>
        <taxon>Bacteria division CPR3</taxon>
    </lineage>
</organism>
<dbReference type="GO" id="GO:0052908">
    <property type="term" value="F:16S rRNA (adenine(1518)-N(6)/adenine(1519)-N(6))-dimethyltransferase activity"/>
    <property type="evidence" value="ECO:0007669"/>
    <property type="project" value="UniProtKB-EC"/>
</dbReference>
<sequence>MTYKPKKQLGQNFLSDKKILMKIVESVDIKKDDTILEIGPGQGSLTYHLAQKAGKVIAVEKDTELVEYLGKKFENLKNLEIINDDILNFLESGIKNHELWNKKYIIIGNIPYYLTSFLLRKIFEIKNKPSEIVLMVQKEVAERMVAKPLDKTRGKQGEMNLLAISVQIFAEPEILFYVSKNSFWPKPKVDSAVIKISNFKNKISNLDPEKFMVLIKAGFSAKRKLLVNNLSKSLDIPKEKIYDIFRVVGLDFNVRAQDLSLGDWDNIYKQINF</sequence>
<dbReference type="InterPro" id="IPR011530">
    <property type="entry name" value="rRNA_adenine_dimethylase"/>
</dbReference>
<dbReference type="InterPro" id="IPR029063">
    <property type="entry name" value="SAM-dependent_MTases_sf"/>
</dbReference>
<evidence type="ECO:0000256" key="7">
    <source>
        <dbReference type="HAMAP-Rule" id="MF_00607"/>
    </source>
</evidence>
<comment type="similarity">
    <text evidence="7">Belongs to the class I-like SAM-binding methyltransferase superfamily. rRNA adenine N(6)-methyltransferase family. RsmA subfamily.</text>
</comment>
<dbReference type="PANTHER" id="PTHR11727:SF7">
    <property type="entry name" value="DIMETHYLADENOSINE TRANSFERASE-RELATED"/>
    <property type="match status" value="1"/>
</dbReference>
<feature type="binding site" evidence="7 8">
    <location>
        <position position="39"/>
    </location>
    <ligand>
        <name>S-adenosyl-L-methionine</name>
        <dbReference type="ChEBI" id="CHEBI:59789"/>
    </ligand>
</feature>
<comment type="function">
    <text evidence="7">Specifically dimethylates two adjacent adenosines (A1518 and A1519) in the loop of a conserved hairpin near the 3'-end of 16S rRNA in the 30S particle. May play a critical role in biogenesis of 30S subunits.</text>
</comment>
<dbReference type="GO" id="GO:0005829">
    <property type="term" value="C:cytosol"/>
    <property type="evidence" value="ECO:0007669"/>
    <property type="project" value="TreeGrafter"/>
</dbReference>
<evidence type="ECO:0000256" key="5">
    <source>
        <dbReference type="ARBA" id="ARBA00022691"/>
    </source>
</evidence>
<dbReference type="PROSITE" id="PS01131">
    <property type="entry name" value="RRNA_A_DIMETH"/>
    <property type="match status" value="1"/>
</dbReference>
<keyword evidence="1 7" id="KW-0963">Cytoplasm</keyword>